<reference evidence="4" key="3">
    <citation type="submission" date="2025-09" db="UniProtKB">
        <authorList>
            <consortium name="Ensembl"/>
        </authorList>
    </citation>
    <scope>IDENTIFICATION</scope>
</reference>
<dbReference type="PANTHER" id="PTHR13338:SF4">
    <property type="entry name" value="NADH DEHYDROGENASE [UBIQUINONE] 1 ALPHA SUBCOMPLEX ASSEMBLY FACTOR 4"/>
    <property type="match status" value="1"/>
</dbReference>
<reference evidence="4" key="1">
    <citation type="submission" date="2020-06" db="EMBL/GenBank/DDBJ databases">
        <authorList>
            <consortium name="Wellcome Sanger Institute Data Sharing"/>
        </authorList>
    </citation>
    <scope>NUCLEOTIDE SEQUENCE [LARGE SCALE GENOMIC DNA]</scope>
</reference>
<dbReference type="Proteomes" id="UP000694680">
    <property type="component" value="Chromosome 24"/>
</dbReference>
<accession>A0A8C5DET0</accession>
<keyword evidence="5" id="KW-1185">Reference proteome</keyword>
<dbReference type="GO" id="GO:0005739">
    <property type="term" value="C:mitochondrion"/>
    <property type="evidence" value="ECO:0007669"/>
    <property type="project" value="TreeGrafter"/>
</dbReference>
<reference evidence="4" key="2">
    <citation type="submission" date="2025-08" db="UniProtKB">
        <authorList>
            <consortium name="Ensembl"/>
        </authorList>
    </citation>
    <scope>IDENTIFICATION</scope>
</reference>
<evidence type="ECO:0000313" key="5">
    <source>
        <dbReference type="Proteomes" id="UP000694680"/>
    </source>
</evidence>
<evidence type="ECO:0000256" key="2">
    <source>
        <dbReference type="ARBA" id="ARBA00011265"/>
    </source>
</evidence>
<proteinExistence type="inferred from homology"/>
<dbReference type="Ensembl" id="ENSGWIT00000006172.1">
    <property type="protein sequence ID" value="ENSGWIP00000005670.1"/>
    <property type="gene ID" value="ENSGWIG00000003180.1"/>
</dbReference>
<evidence type="ECO:0000256" key="3">
    <source>
        <dbReference type="ARBA" id="ARBA00021777"/>
    </source>
</evidence>
<dbReference type="GO" id="GO:0032981">
    <property type="term" value="P:mitochondrial respiratory chain complex I assembly"/>
    <property type="evidence" value="ECO:0007669"/>
    <property type="project" value="InterPro"/>
</dbReference>
<name>A0A8C5DET0_GOUWI</name>
<dbReference type="Pfam" id="PF06784">
    <property type="entry name" value="UPF0240"/>
    <property type="match status" value="1"/>
</dbReference>
<protein>
    <recommendedName>
        <fullName evidence="3">NADH dehydrogenase [ubiquinone] 1 alpha subcomplex assembly factor 4</fullName>
    </recommendedName>
</protein>
<comment type="similarity">
    <text evidence="1">Belongs to the NDUFAF4 family.</text>
</comment>
<dbReference type="PANTHER" id="PTHR13338">
    <property type="entry name" value="UPF0240 PROTEIN"/>
    <property type="match status" value="1"/>
</dbReference>
<sequence>RRHGVLFTAEIVSQKNEPLLGHLRSVYVQSVEPLPPPSDANAQAVEEEAERRPLRFTFPSPIYGLEDFSDVPKGKLSLAEALKALGSHQHRPKHWTPEKISQEFSLDLKDTKALVEFFIPFKVEIIPPKTRADKQIKASSD</sequence>
<comment type="subunit">
    <text evidence="2">Binds calmodulin. Interacts with NDUFAF3.</text>
</comment>
<dbReference type="InterPro" id="IPR009622">
    <property type="entry name" value="NDUFAF4"/>
</dbReference>
<evidence type="ECO:0000313" key="4">
    <source>
        <dbReference type="Ensembl" id="ENSGWIP00000005670.1"/>
    </source>
</evidence>
<organism evidence="4 5">
    <name type="scientific">Gouania willdenowi</name>
    <name type="common">Blunt-snouted clingfish</name>
    <name type="synonym">Lepadogaster willdenowi</name>
    <dbReference type="NCBI Taxonomy" id="441366"/>
    <lineage>
        <taxon>Eukaryota</taxon>
        <taxon>Metazoa</taxon>
        <taxon>Chordata</taxon>
        <taxon>Craniata</taxon>
        <taxon>Vertebrata</taxon>
        <taxon>Euteleostomi</taxon>
        <taxon>Actinopterygii</taxon>
        <taxon>Neopterygii</taxon>
        <taxon>Teleostei</taxon>
        <taxon>Neoteleostei</taxon>
        <taxon>Acanthomorphata</taxon>
        <taxon>Ovalentaria</taxon>
        <taxon>Blenniimorphae</taxon>
        <taxon>Blenniiformes</taxon>
        <taxon>Gobiesocoidei</taxon>
        <taxon>Gobiesocidae</taxon>
        <taxon>Gobiesocinae</taxon>
        <taxon>Gouania</taxon>
    </lineage>
</organism>
<dbReference type="AlphaFoldDB" id="A0A8C5DET0"/>
<evidence type="ECO:0000256" key="1">
    <source>
        <dbReference type="ARBA" id="ARBA00010698"/>
    </source>
</evidence>